<proteinExistence type="predicted"/>
<feature type="transmembrane region" description="Helical" evidence="1">
    <location>
        <begin position="161"/>
        <end position="177"/>
    </location>
</feature>
<feature type="transmembrane region" description="Helical" evidence="1">
    <location>
        <begin position="136"/>
        <end position="155"/>
    </location>
</feature>
<keyword evidence="1" id="KW-1133">Transmembrane helix</keyword>
<keyword evidence="1" id="KW-0472">Membrane</keyword>
<name>A0ABR9D543_9GAMM</name>
<sequence length="210" mass="23264">METFLFVLAIVLPLCLLTAIYRLNTVLSNLQRNSDASFFNDKALFWLNCAGKWLILAGCVATFPLVMGLIFDADNSVKWIVNLGVAGCLAMIVAASLLILSLLGLGLTRCIHFKLLIGAIHRVLLKQARPLIRNKVAFWCAGTLLATFILFTPFIENLVSAVFYVFGFILVARIGLTDRIEQDFEAKWGGSAYNYATGKWDDGFREGGLY</sequence>
<accession>A0ABR9D543</accession>
<evidence type="ECO:0000313" key="2">
    <source>
        <dbReference type="EMBL" id="MBD9357324.1"/>
    </source>
</evidence>
<feature type="transmembrane region" description="Helical" evidence="1">
    <location>
        <begin position="43"/>
        <end position="67"/>
    </location>
</feature>
<dbReference type="RefSeq" id="WP_192375607.1">
    <property type="nucleotide sequence ID" value="NZ_CAJHIV010000001.1"/>
</dbReference>
<organism evidence="2 3">
    <name type="scientific">Methylomonas albis</name>
    <dbReference type="NCBI Taxonomy" id="1854563"/>
    <lineage>
        <taxon>Bacteria</taxon>
        <taxon>Pseudomonadati</taxon>
        <taxon>Pseudomonadota</taxon>
        <taxon>Gammaproteobacteria</taxon>
        <taxon>Methylococcales</taxon>
        <taxon>Methylococcaceae</taxon>
        <taxon>Methylomonas</taxon>
    </lineage>
</organism>
<dbReference type="Proteomes" id="UP000652176">
    <property type="component" value="Unassembled WGS sequence"/>
</dbReference>
<keyword evidence="1" id="KW-0812">Transmembrane</keyword>
<gene>
    <name evidence="2" type="ORF">IE877_15800</name>
</gene>
<evidence type="ECO:0000313" key="3">
    <source>
        <dbReference type="Proteomes" id="UP000652176"/>
    </source>
</evidence>
<feature type="transmembrane region" description="Helical" evidence="1">
    <location>
        <begin position="79"/>
        <end position="100"/>
    </location>
</feature>
<dbReference type="EMBL" id="JACXSS010000001">
    <property type="protein sequence ID" value="MBD9357324.1"/>
    <property type="molecule type" value="Genomic_DNA"/>
</dbReference>
<evidence type="ECO:0000256" key="1">
    <source>
        <dbReference type="SAM" id="Phobius"/>
    </source>
</evidence>
<reference evidence="2 3" key="1">
    <citation type="submission" date="2020-09" db="EMBL/GenBank/DDBJ databases">
        <title>Methylomonas albis sp. nov. and Methylomonas fluvii sp. nov.: Two cold-adapted methanotrophs from the River Elbe and an amended description of Methylovulum psychrotolerans strain Eb1.</title>
        <authorList>
            <person name="Bussmann I.K."/>
            <person name="Klings K.-W."/>
            <person name="Warnstedt J."/>
            <person name="Hoppert M."/>
            <person name="Saborowski A."/>
            <person name="Horn F."/>
            <person name="Liebner S."/>
        </authorList>
    </citation>
    <scope>NUCLEOTIDE SEQUENCE [LARGE SCALE GENOMIC DNA]</scope>
    <source>
        <strain evidence="2 3">EbA</strain>
    </source>
</reference>
<comment type="caution">
    <text evidence="2">The sequence shown here is derived from an EMBL/GenBank/DDBJ whole genome shotgun (WGS) entry which is preliminary data.</text>
</comment>
<evidence type="ECO:0008006" key="4">
    <source>
        <dbReference type="Google" id="ProtNLM"/>
    </source>
</evidence>
<protein>
    <recommendedName>
        <fullName evidence="4">DUF4013 domain-containing protein</fullName>
    </recommendedName>
</protein>
<keyword evidence="3" id="KW-1185">Reference proteome</keyword>